<name>A0A6L8V360_9BACL</name>
<dbReference type="GO" id="GO:0007165">
    <property type="term" value="P:signal transduction"/>
    <property type="evidence" value="ECO:0007669"/>
    <property type="project" value="UniProtKB-KW"/>
</dbReference>
<feature type="transmembrane region" description="Helical" evidence="3">
    <location>
        <begin position="74"/>
        <end position="93"/>
    </location>
</feature>
<keyword evidence="3" id="KW-1133">Transmembrane helix</keyword>
<comment type="caution">
    <text evidence="5">The sequence shown here is derived from an EMBL/GenBank/DDBJ whole genome shotgun (WGS) entry which is preliminary data.</text>
</comment>
<keyword evidence="6" id="KW-1185">Reference proteome</keyword>
<dbReference type="SMART" id="SM00283">
    <property type="entry name" value="MA"/>
    <property type="match status" value="1"/>
</dbReference>
<dbReference type="RefSeq" id="WP_202556412.1">
    <property type="nucleotide sequence ID" value="NZ_WTUZ01000020.1"/>
</dbReference>
<evidence type="ECO:0000256" key="3">
    <source>
        <dbReference type="SAM" id="Phobius"/>
    </source>
</evidence>
<dbReference type="EMBL" id="WTUZ01000020">
    <property type="protein sequence ID" value="MZQ83690.1"/>
    <property type="molecule type" value="Genomic_DNA"/>
</dbReference>
<organism evidence="5 6">
    <name type="scientific">Paenibacillus silvestris</name>
    <dbReference type="NCBI Taxonomy" id="2606219"/>
    <lineage>
        <taxon>Bacteria</taxon>
        <taxon>Bacillati</taxon>
        <taxon>Bacillota</taxon>
        <taxon>Bacilli</taxon>
        <taxon>Bacillales</taxon>
        <taxon>Paenibacillaceae</taxon>
        <taxon>Paenibacillus</taxon>
    </lineage>
</organism>
<dbReference type="Proteomes" id="UP000481087">
    <property type="component" value="Unassembled WGS sequence"/>
</dbReference>
<dbReference type="CDD" id="cd11386">
    <property type="entry name" value="MCP_signal"/>
    <property type="match status" value="1"/>
</dbReference>
<dbReference type="Pfam" id="PF00015">
    <property type="entry name" value="MCPsignal"/>
    <property type="match status" value="1"/>
</dbReference>
<dbReference type="PROSITE" id="PS50111">
    <property type="entry name" value="CHEMOTAXIS_TRANSDUC_2"/>
    <property type="match status" value="1"/>
</dbReference>
<proteinExistence type="predicted"/>
<evidence type="ECO:0000256" key="1">
    <source>
        <dbReference type="ARBA" id="ARBA00023224"/>
    </source>
</evidence>
<feature type="domain" description="Methyl-accepting transducer" evidence="4">
    <location>
        <begin position="218"/>
        <end position="454"/>
    </location>
</feature>
<dbReference type="SUPFAM" id="SSF58104">
    <property type="entry name" value="Methyl-accepting chemotaxis protein (MCP) signaling domain"/>
    <property type="match status" value="1"/>
</dbReference>
<evidence type="ECO:0000256" key="2">
    <source>
        <dbReference type="PROSITE-ProRule" id="PRU00284"/>
    </source>
</evidence>
<dbReference type="PANTHER" id="PTHR32089:SF112">
    <property type="entry name" value="LYSOZYME-LIKE PROTEIN-RELATED"/>
    <property type="match status" value="1"/>
</dbReference>
<keyword evidence="3" id="KW-0472">Membrane</keyword>
<evidence type="ECO:0000313" key="6">
    <source>
        <dbReference type="Proteomes" id="UP000481087"/>
    </source>
</evidence>
<protein>
    <recommendedName>
        <fullName evidence="4">Methyl-accepting transducer domain-containing protein</fullName>
    </recommendedName>
</protein>
<reference evidence="5 6" key="1">
    <citation type="submission" date="2019-12" db="EMBL/GenBank/DDBJ databases">
        <title>Paenibacillus sp. nov. sp. isolated from soil.</title>
        <authorList>
            <person name="Kim J."/>
            <person name="Jeong S.E."/>
            <person name="Jung H.S."/>
            <person name="Jeon C.O."/>
        </authorList>
    </citation>
    <scope>NUCLEOTIDE SEQUENCE [LARGE SCALE GENOMIC DNA]</scope>
    <source>
        <strain evidence="5 6">5J-6</strain>
    </source>
</reference>
<feature type="transmembrane region" description="Helical" evidence="3">
    <location>
        <begin position="151"/>
        <end position="173"/>
    </location>
</feature>
<evidence type="ECO:0000313" key="5">
    <source>
        <dbReference type="EMBL" id="MZQ83690.1"/>
    </source>
</evidence>
<dbReference type="InterPro" id="IPR004089">
    <property type="entry name" value="MCPsignal_dom"/>
</dbReference>
<accession>A0A6L8V360</accession>
<sequence length="509" mass="56438">MKEKNRVMQFIVIGTLVLSLLVHAINRFVHHSLMEHEVMHSAFSHGFLDQMFFWTPIALVITGAVLSRLHAEHAWIPLVHTLSLTLCSMSIIAGGKGMVEYHFSIFMVLAILMYYNNIALLLSSTVLFAAQHLLGFFFFPELVYGSKVYEFTMVAIHLVFVILFIGAVMYQIIANRHATQRFEKEQNQKLQQTVKSIIESLAHTSQEVQRNSSGLSAQSNELNRLTMEVVHTMHQVEQAANDQENGVEVSRKAIGGMLTDICHIAENSASASELSDHAAHEAEKGNESIQLAVQQMQSMHQAIHTTAEKVKVLGERSQEINQIVNLITDVASRTNLLALNAAIEAARAGEHGKGFTIVSTEVRKLAEQTSESAKQIAELIEDIQMNNQASIHSMDQVIGTFAHGNEAVVSAGHAFERIRGSIHSVASQMRDISGTSQQMSANTQQFSASMEAISLLSSQLTDNVKSVSKRTDEQDTLINKASDLADKLEEHSHTLNEIMMKTKHTFSLQ</sequence>
<evidence type="ECO:0000259" key="4">
    <source>
        <dbReference type="PROSITE" id="PS50111"/>
    </source>
</evidence>
<feature type="transmembrane region" description="Helical" evidence="3">
    <location>
        <begin position="48"/>
        <end position="67"/>
    </location>
</feature>
<dbReference type="Gene3D" id="1.10.287.950">
    <property type="entry name" value="Methyl-accepting chemotaxis protein"/>
    <property type="match status" value="1"/>
</dbReference>
<dbReference type="AlphaFoldDB" id="A0A6L8V360"/>
<dbReference type="PANTHER" id="PTHR32089">
    <property type="entry name" value="METHYL-ACCEPTING CHEMOTAXIS PROTEIN MCPB"/>
    <property type="match status" value="1"/>
</dbReference>
<keyword evidence="3" id="KW-0812">Transmembrane</keyword>
<dbReference type="GO" id="GO:0016020">
    <property type="term" value="C:membrane"/>
    <property type="evidence" value="ECO:0007669"/>
    <property type="project" value="InterPro"/>
</dbReference>
<gene>
    <name evidence="5" type="ORF">GQF01_16375</name>
</gene>
<keyword evidence="1 2" id="KW-0807">Transducer</keyword>